<gene>
    <name evidence="2" type="ORF">ACOF00016_LOCUS13983</name>
</gene>
<evidence type="ECO:0000313" key="2">
    <source>
        <dbReference type="EMBL" id="CAE0416997.1"/>
    </source>
</evidence>
<organism evidence="2">
    <name type="scientific">Amphora coffeiformis</name>
    <dbReference type="NCBI Taxonomy" id="265554"/>
    <lineage>
        <taxon>Eukaryota</taxon>
        <taxon>Sar</taxon>
        <taxon>Stramenopiles</taxon>
        <taxon>Ochrophyta</taxon>
        <taxon>Bacillariophyta</taxon>
        <taxon>Bacillariophyceae</taxon>
        <taxon>Bacillariophycidae</taxon>
        <taxon>Thalassiophysales</taxon>
        <taxon>Catenulaceae</taxon>
        <taxon>Amphora</taxon>
    </lineage>
</organism>
<feature type="transmembrane region" description="Helical" evidence="1">
    <location>
        <begin position="12"/>
        <end position="33"/>
    </location>
</feature>
<keyword evidence="1" id="KW-1133">Transmembrane helix</keyword>
<proteinExistence type="predicted"/>
<protein>
    <submittedName>
        <fullName evidence="2">Uncharacterized protein</fullName>
    </submittedName>
</protein>
<feature type="transmembrane region" description="Helical" evidence="1">
    <location>
        <begin position="158"/>
        <end position="177"/>
    </location>
</feature>
<evidence type="ECO:0000256" key="1">
    <source>
        <dbReference type="SAM" id="Phobius"/>
    </source>
</evidence>
<accession>A0A7S3PBL3</accession>
<reference evidence="2" key="1">
    <citation type="submission" date="2021-01" db="EMBL/GenBank/DDBJ databases">
        <authorList>
            <person name="Corre E."/>
            <person name="Pelletier E."/>
            <person name="Niang G."/>
            <person name="Scheremetjew M."/>
            <person name="Finn R."/>
            <person name="Kale V."/>
            <person name="Holt S."/>
            <person name="Cochrane G."/>
            <person name="Meng A."/>
            <person name="Brown T."/>
            <person name="Cohen L."/>
        </authorList>
    </citation>
    <scope>NUCLEOTIDE SEQUENCE</scope>
    <source>
        <strain evidence="2">CCMP127</strain>
    </source>
</reference>
<keyword evidence="1" id="KW-0472">Membrane</keyword>
<dbReference type="AlphaFoldDB" id="A0A7S3PBL3"/>
<dbReference type="EMBL" id="HBIM01018202">
    <property type="protein sequence ID" value="CAE0416997.1"/>
    <property type="molecule type" value="Transcribed_RNA"/>
</dbReference>
<sequence length="209" mass="23296">MPRRTTTNPLDWLRVLLGISLIPAVVLVPLWLLYGSVWMGGMTGWWHALNLPMALVLGVLQLILLVGHCSLASSSSLTLDSLPRCQGGACANSCQIPVPYPSGPMSILLLIWYVDHGFLQFVVADGGDGCYDWCPPCARSLAECWWGWDGGFAERLSWWLYMALFPQAILLLVVLAFHDDCPCRNSEQEEELPLLTSTQEKEMHQYTTT</sequence>
<name>A0A7S3PBL3_9STRA</name>
<keyword evidence="1" id="KW-0812">Transmembrane</keyword>
<feature type="transmembrane region" description="Helical" evidence="1">
    <location>
        <begin position="45"/>
        <end position="66"/>
    </location>
</feature>